<dbReference type="InterPro" id="IPR016181">
    <property type="entry name" value="Acyl_CoA_acyltransferase"/>
</dbReference>
<dbReference type="PATRIC" id="fig|749927.5.peg.3132"/>
<organism evidence="5 6">
    <name type="scientific">Amycolatopsis mediterranei (strain U-32)</name>
    <dbReference type="NCBI Taxonomy" id="749927"/>
    <lineage>
        <taxon>Bacteria</taxon>
        <taxon>Bacillati</taxon>
        <taxon>Actinomycetota</taxon>
        <taxon>Actinomycetes</taxon>
        <taxon>Pseudonocardiales</taxon>
        <taxon>Pseudonocardiaceae</taxon>
        <taxon>Amycolatopsis</taxon>
    </lineage>
</organism>
<gene>
    <name evidence="5" type="ordered locus">AMED_3036</name>
</gene>
<dbReference type="PANTHER" id="PTHR43420:SF3">
    <property type="entry name" value="N-ACETYLTRANSFERASE DOMAIN-CONTAINING PROTEIN"/>
    <property type="match status" value="1"/>
</dbReference>
<protein>
    <submittedName>
        <fullName evidence="5">Putative acetyltransferase</fullName>
    </submittedName>
</protein>
<feature type="domain" description="N-acetyltransferase" evidence="4">
    <location>
        <begin position="234"/>
        <end position="366"/>
    </location>
</feature>
<evidence type="ECO:0000256" key="2">
    <source>
        <dbReference type="ARBA" id="ARBA00023315"/>
    </source>
</evidence>
<reference evidence="5 6" key="1">
    <citation type="journal article" date="2010" name="Cell Res.">
        <title>Complete genome sequence of the rifamycin SV-producing Amycolatopsis mediterranei U32 revealed its genetic characteristics in phylogeny and metabolism.</title>
        <authorList>
            <person name="Zhao W."/>
            <person name="Zhong Y."/>
            <person name="Yuan H."/>
            <person name="Wang J."/>
            <person name="Zheng H."/>
            <person name="Wang Y."/>
            <person name="Cen X."/>
            <person name="Xu F."/>
            <person name="Bai J."/>
            <person name="Han X."/>
            <person name="Lu G."/>
            <person name="Zhu Y."/>
            <person name="Shao Z."/>
            <person name="Yan H."/>
            <person name="Li C."/>
            <person name="Peng N."/>
            <person name="Zhang Z."/>
            <person name="Zhang Y."/>
            <person name="Lin W."/>
            <person name="Fan Y."/>
            <person name="Qin Z."/>
            <person name="Hu Y."/>
            <person name="Zhu B."/>
            <person name="Wang S."/>
            <person name="Ding X."/>
            <person name="Zhao G.P."/>
        </authorList>
    </citation>
    <scope>NUCLEOTIDE SEQUENCE [LARGE SCALE GENOMIC DNA]</scope>
    <source>
        <strain evidence="6">U-32</strain>
    </source>
</reference>
<evidence type="ECO:0000313" key="6">
    <source>
        <dbReference type="Proteomes" id="UP000000328"/>
    </source>
</evidence>
<feature type="region of interest" description="Disordered" evidence="3">
    <location>
        <begin position="84"/>
        <end position="115"/>
    </location>
</feature>
<evidence type="ECO:0000256" key="3">
    <source>
        <dbReference type="SAM" id="MobiDB-lite"/>
    </source>
</evidence>
<dbReference type="CDD" id="cd04301">
    <property type="entry name" value="NAT_SF"/>
    <property type="match status" value="1"/>
</dbReference>
<dbReference type="Proteomes" id="UP000000328">
    <property type="component" value="Chromosome"/>
</dbReference>
<evidence type="ECO:0000256" key="1">
    <source>
        <dbReference type="ARBA" id="ARBA00022679"/>
    </source>
</evidence>
<dbReference type="OrthoDB" id="9797456at2"/>
<keyword evidence="2" id="KW-0012">Acyltransferase</keyword>
<dbReference type="PANTHER" id="PTHR43420">
    <property type="entry name" value="ACETYLTRANSFERASE"/>
    <property type="match status" value="1"/>
</dbReference>
<dbReference type="eggNOG" id="COG3393">
    <property type="taxonomic scope" value="Bacteria"/>
</dbReference>
<dbReference type="Pfam" id="PF08445">
    <property type="entry name" value="FR47"/>
    <property type="match status" value="1"/>
</dbReference>
<dbReference type="Gene3D" id="3.40.630.30">
    <property type="match status" value="1"/>
</dbReference>
<accession>A0A0H3D1N0</accession>
<sequence>MQHDGPERVLGLAAHLAQLFELVFVEFAARFPDGAGLEQHAVERFEDAHQLGVGVGAGLVGAGLAFALPAALFASGLFGHAPDLPPSGEDLGQDHPGEAEQGDDDRNPHRHLGTHVRTLPRMWEWQRSPGNRPHAGAMASPLDNPTWASLTGPHARFAERRGRVLRYPEDVAPFLALPGDPGEQDWRDVAELAGPGATVVLAATFERPPSGWAVLEEIPGVQLVDEGVAAAPEPEAVRLGPADVPEMLDLVERTRPGPFRKRTVELGTYLGIRRGGALVAMAGERLHPPGYTEISAVCTDPAYRGQGFGTRLVLAVAAGIRERGEIPMMHAAAANTSAIRLYRSLGFALRQRPDFVVVRVPLAVAV</sequence>
<dbReference type="EMBL" id="CP002000">
    <property type="protein sequence ID" value="ADJ44829.1"/>
    <property type="molecule type" value="Genomic_DNA"/>
</dbReference>
<dbReference type="SUPFAM" id="SSF55729">
    <property type="entry name" value="Acyl-CoA N-acyltransferases (Nat)"/>
    <property type="match status" value="1"/>
</dbReference>
<dbReference type="InterPro" id="IPR000182">
    <property type="entry name" value="GNAT_dom"/>
</dbReference>
<dbReference type="InterPro" id="IPR050680">
    <property type="entry name" value="YpeA/RimI_acetyltransf"/>
</dbReference>
<dbReference type="HOGENOM" id="CLU_755745_0_0_11"/>
<evidence type="ECO:0000313" key="5">
    <source>
        <dbReference type="EMBL" id="ADJ44829.1"/>
    </source>
</evidence>
<keyword evidence="1 5" id="KW-0808">Transferase</keyword>
<proteinExistence type="predicted"/>
<evidence type="ECO:0000259" key="4">
    <source>
        <dbReference type="PROSITE" id="PS51186"/>
    </source>
</evidence>
<dbReference type="InterPro" id="IPR013653">
    <property type="entry name" value="GCN5-like_dom"/>
</dbReference>
<name>A0A0H3D1N0_AMYMU</name>
<dbReference type="PROSITE" id="PS51186">
    <property type="entry name" value="GNAT"/>
    <property type="match status" value="1"/>
</dbReference>
<dbReference type="AlphaFoldDB" id="A0A0H3D1N0"/>
<dbReference type="KEGG" id="amd:AMED_3036"/>
<dbReference type="GO" id="GO:0016747">
    <property type="term" value="F:acyltransferase activity, transferring groups other than amino-acyl groups"/>
    <property type="evidence" value="ECO:0007669"/>
    <property type="project" value="InterPro"/>
</dbReference>